<keyword evidence="5 6" id="KW-0472">Membrane</keyword>
<feature type="transmembrane region" description="Helical" evidence="6">
    <location>
        <begin position="86"/>
        <end position="107"/>
    </location>
</feature>
<dbReference type="InterPro" id="IPR002528">
    <property type="entry name" value="MATE_fam"/>
</dbReference>
<feature type="transmembrane region" description="Helical" evidence="6">
    <location>
        <begin position="317"/>
        <end position="337"/>
    </location>
</feature>
<dbReference type="AlphaFoldDB" id="A0A7X2XGB1"/>
<evidence type="ECO:0000313" key="7">
    <source>
        <dbReference type="EMBL" id="MTT76183.1"/>
    </source>
</evidence>
<comment type="subcellular location">
    <subcellularLocation>
        <location evidence="1">Membrane</location>
        <topology evidence="1">Multi-pass membrane protein</topology>
    </subcellularLocation>
</comment>
<gene>
    <name evidence="7" type="ORF">GMD11_07890</name>
    <name evidence="8" type="ORF">GMD18_07545</name>
</gene>
<evidence type="ECO:0000313" key="8">
    <source>
        <dbReference type="EMBL" id="MTU04247.1"/>
    </source>
</evidence>
<evidence type="ECO:0000313" key="10">
    <source>
        <dbReference type="Proteomes" id="UP000484547"/>
    </source>
</evidence>
<feature type="transmembrane region" description="Helical" evidence="6">
    <location>
        <begin position="411"/>
        <end position="429"/>
    </location>
</feature>
<dbReference type="EMBL" id="WNBW01000005">
    <property type="protein sequence ID" value="MTU04247.1"/>
    <property type="molecule type" value="Genomic_DNA"/>
</dbReference>
<dbReference type="GO" id="GO:0042910">
    <property type="term" value="F:xenobiotic transmembrane transporter activity"/>
    <property type="evidence" value="ECO:0007669"/>
    <property type="project" value="InterPro"/>
</dbReference>
<dbReference type="OrthoDB" id="9776324at2"/>
<feature type="transmembrane region" description="Helical" evidence="6">
    <location>
        <begin position="134"/>
        <end position="154"/>
    </location>
</feature>
<dbReference type="InterPro" id="IPR044644">
    <property type="entry name" value="DinF-like"/>
</dbReference>
<accession>A0A7X2XGB1</accession>
<feature type="transmembrane region" description="Helical" evidence="6">
    <location>
        <begin position="191"/>
        <end position="213"/>
    </location>
</feature>
<dbReference type="RefSeq" id="WP_155164080.1">
    <property type="nucleotide sequence ID" value="NZ_CAUCCG010000022.1"/>
</dbReference>
<evidence type="ECO:0000256" key="1">
    <source>
        <dbReference type="ARBA" id="ARBA00004141"/>
    </source>
</evidence>
<dbReference type="NCBIfam" id="TIGR00797">
    <property type="entry name" value="matE"/>
    <property type="match status" value="1"/>
</dbReference>
<comment type="caution">
    <text evidence="7">The sequence shown here is derived from an EMBL/GenBank/DDBJ whole genome shotgun (WGS) entry which is preliminary data.</text>
</comment>
<evidence type="ECO:0000256" key="6">
    <source>
        <dbReference type="SAM" id="Phobius"/>
    </source>
</evidence>
<dbReference type="CDD" id="cd13136">
    <property type="entry name" value="MATE_DinF_like"/>
    <property type="match status" value="1"/>
</dbReference>
<evidence type="ECO:0000256" key="4">
    <source>
        <dbReference type="ARBA" id="ARBA00022989"/>
    </source>
</evidence>
<evidence type="ECO:0000256" key="2">
    <source>
        <dbReference type="ARBA" id="ARBA00010199"/>
    </source>
</evidence>
<feature type="transmembrane region" description="Helical" evidence="6">
    <location>
        <begin position="44"/>
        <end position="65"/>
    </location>
</feature>
<evidence type="ECO:0000256" key="3">
    <source>
        <dbReference type="ARBA" id="ARBA00022692"/>
    </source>
</evidence>
<dbReference type="GO" id="GO:0015297">
    <property type="term" value="F:antiporter activity"/>
    <property type="evidence" value="ECO:0007669"/>
    <property type="project" value="InterPro"/>
</dbReference>
<feature type="transmembrane region" description="Helical" evidence="6">
    <location>
        <begin position="357"/>
        <end position="374"/>
    </location>
</feature>
<name>A0A7X2XGB1_9FIRM</name>
<dbReference type="Pfam" id="PF01554">
    <property type="entry name" value="MatE"/>
    <property type="match status" value="2"/>
</dbReference>
<comment type="similarity">
    <text evidence="2">Belongs to the multi antimicrobial extrusion (MATE) (TC 2.A.66.1) family.</text>
</comment>
<dbReference type="PANTHER" id="PTHR42893:SF46">
    <property type="entry name" value="PROTEIN DETOXIFICATION 44, CHLOROPLASTIC"/>
    <property type="match status" value="1"/>
</dbReference>
<keyword evidence="3 6" id="KW-0812">Transmembrane</keyword>
<protein>
    <submittedName>
        <fullName evidence="7">MATE family efflux transporter</fullName>
    </submittedName>
</protein>
<dbReference type="Proteomes" id="UP000443070">
    <property type="component" value="Unassembled WGS sequence"/>
</dbReference>
<evidence type="ECO:0000256" key="5">
    <source>
        <dbReference type="ARBA" id="ARBA00023136"/>
    </source>
</evidence>
<reference evidence="9 10" key="1">
    <citation type="journal article" date="2019" name="Nat. Med.">
        <title>A library of human gut bacterial isolates paired with longitudinal multiomics data enables mechanistic microbiome research.</title>
        <authorList>
            <person name="Poyet M."/>
            <person name="Groussin M."/>
            <person name="Gibbons S.M."/>
            <person name="Avila-Pacheco J."/>
            <person name="Jiang X."/>
            <person name="Kearney S.M."/>
            <person name="Perrotta A.R."/>
            <person name="Berdy B."/>
            <person name="Zhao S."/>
            <person name="Lieberman T.D."/>
            <person name="Swanson P.K."/>
            <person name="Smith M."/>
            <person name="Roesemann S."/>
            <person name="Alexander J.E."/>
            <person name="Rich S.A."/>
            <person name="Livny J."/>
            <person name="Vlamakis H."/>
            <person name="Clish C."/>
            <person name="Bullock K."/>
            <person name="Deik A."/>
            <person name="Scott J."/>
            <person name="Pierce K.A."/>
            <person name="Xavier R.J."/>
            <person name="Alm E.J."/>
        </authorList>
    </citation>
    <scope>NUCLEOTIDE SEQUENCE [LARGE SCALE GENOMIC DNA]</scope>
    <source>
        <strain evidence="7 10">BIOML-A13</strain>
        <strain evidence="8 9">BIOML-A3</strain>
    </source>
</reference>
<keyword evidence="9" id="KW-1185">Reference proteome</keyword>
<dbReference type="GO" id="GO:0005886">
    <property type="term" value="C:plasma membrane"/>
    <property type="evidence" value="ECO:0007669"/>
    <property type="project" value="TreeGrafter"/>
</dbReference>
<sequence>MCTNVLTDREYLGITIPFMLSTMTQPLMGAVNTAVMGQLPDPKYIAAVALGAILFNNIYWFFGFLRVSTSGYAAQALGSGSREEGLLAFLRPLFIAVIVSCSCIILQKPILTAYLSLVAPASDVAELCSAYYEILIWGAPLVLFNYVSLGWLMGQTKVRASVFMQVSSNVLNMILSVLFVFVLHFDIEGVAWATLLSQLYGAAAGCWLMYLYGNFDYKNFDYKTVIEPEELTKILLVNTNLMIRTACLLTVNNIIAAAGAALGTVVLAANAVLFQLKDIMSFLVDGMANGASVFSGRALGQKNRALFWQILKMTYKWLFVLVFLLMLGFTFGSTFLINCFTDLEEVAVLAETYKYYVLIYPLIAGIGLALYGMFTGATYTVPIRNMMLIALAVFWPVERLLVPLLGNDGLWISFLIFVGIQSLILFYSLRKLREKIYKIK</sequence>
<dbReference type="EMBL" id="WNBM01000005">
    <property type="protein sequence ID" value="MTT76183.1"/>
    <property type="molecule type" value="Genomic_DNA"/>
</dbReference>
<feature type="transmembrane region" description="Helical" evidence="6">
    <location>
        <begin position="166"/>
        <end position="185"/>
    </location>
</feature>
<proteinExistence type="inferred from homology"/>
<keyword evidence="4 6" id="KW-1133">Transmembrane helix</keyword>
<organism evidence="7 10">
    <name type="scientific">Phascolarctobacterium faecium</name>
    <dbReference type="NCBI Taxonomy" id="33025"/>
    <lineage>
        <taxon>Bacteria</taxon>
        <taxon>Bacillati</taxon>
        <taxon>Bacillota</taxon>
        <taxon>Negativicutes</taxon>
        <taxon>Acidaminococcales</taxon>
        <taxon>Acidaminococcaceae</taxon>
        <taxon>Phascolarctobacterium</taxon>
    </lineage>
</organism>
<evidence type="ECO:0000313" key="9">
    <source>
        <dbReference type="Proteomes" id="UP000443070"/>
    </source>
</evidence>
<feature type="transmembrane region" description="Helical" evidence="6">
    <location>
        <begin position="251"/>
        <end position="273"/>
    </location>
</feature>
<dbReference type="PANTHER" id="PTHR42893">
    <property type="entry name" value="PROTEIN DETOXIFICATION 44, CHLOROPLASTIC-RELATED"/>
    <property type="match status" value="1"/>
</dbReference>
<dbReference type="Proteomes" id="UP000484547">
    <property type="component" value="Unassembled WGS sequence"/>
</dbReference>